<proteinExistence type="predicted"/>
<feature type="chain" id="PRO_5046680511" description="LysM domain-containing protein" evidence="1">
    <location>
        <begin position="24"/>
        <end position="172"/>
    </location>
</feature>
<feature type="domain" description="LysM" evidence="2">
    <location>
        <begin position="114"/>
        <end position="163"/>
    </location>
</feature>
<dbReference type="Gene3D" id="3.10.350.10">
    <property type="entry name" value="LysM domain"/>
    <property type="match status" value="1"/>
</dbReference>
<dbReference type="InterPro" id="IPR036779">
    <property type="entry name" value="LysM_dom_sf"/>
</dbReference>
<dbReference type="PANTHER" id="PTHR34700">
    <property type="entry name" value="POTASSIUM BINDING PROTEIN KBP"/>
    <property type="match status" value="1"/>
</dbReference>
<dbReference type="Proteomes" id="UP000672039">
    <property type="component" value="Chromosome"/>
</dbReference>
<accession>A0ABX7WRA0</accession>
<dbReference type="PANTHER" id="PTHR34700:SF4">
    <property type="entry name" value="PHAGE-LIKE ELEMENT PBSX PROTEIN XKDP"/>
    <property type="match status" value="1"/>
</dbReference>
<sequence length="172" mass="18039">MEMPHTVAGLLSAMLLLSGQVYADNKLDQAALLEAAQELMAPSGNDKAAQDTLLEATKVLLGGAPAPTPTPTPPKAVVENIPKAPAPKEQPAVEPQKTHGTLITKKAADGTTTTYFKVAEGSSLSAIAIQIYGDAQKYHQIYDVNQEKIVSPNQIPAGITLLIPDTPPLDGH</sequence>
<dbReference type="InterPro" id="IPR052196">
    <property type="entry name" value="Bact_Kbp"/>
</dbReference>
<evidence type="ECO:0000313" key="3">
    <source>
        <dbReference type="EMBL" id="QTR45661.1"/>
    </source>
</evidence>
<organism evidence="3 4">
    <name type="scientific">Thiothrix litoralis</name>
    <dbReference type="NCBI Taxonomy" id="2891210"/>
    <lineage>
        <taxon>Bacteria</taxon>
        <taxon>Pseudomonadati</taxon>
        <taxon>Pseudomonadota</taxon>
        <taxon>Gammaproteobacteria</taxon>
        <taxon>Thiotrichales</taxon>
        <taxon>Thiotrichaceae</taxon>
        <taxon>Thiothrix</taxon>
    </lineage>
</organism>
<evidence type="ECO:0000313" key="4">
    <source>
        <dbReference type="Proteomes" id="UP000672039"/>
    </source>
</evidence>
<evidence type="ECO:0000256" key="1">
    <source>
        <dbReference type="SAM" id="SignalP"/>
    </source>
</evidence>
<reference evidence="3 4" key="1">
    <citation type="submission" date="2021-04" db="EMBL/GenBank/DDBJ databases">
        <title>Genomics, taxonomy and metabolism of representatives of sulfur bacteria of the genus Thiothrix: Thiothrix fructosivorans QT, Thiothrix unzii A1T and three new species, Thiothrix subterranea sp. nov., Thiothrix litoralis sp. nov. and 'Candidatus Thiothrix anitrata' sp. nov.</title>
        <authorList>
            <person name="Ravin N.V."/>
            <person name="Smolyakov D."/>
            <person name="Rudenko T.S."/>
            <person name="Mardanov A.V."/>
            <person name="Beletsky A.V."/>
            <person name="Markov N.D."/>
            <person name="Fomenkov A.I."/>
            <person name="Roberts R.J."/>
            <person name="Karnachuk O.V."/>
            <person name="Novikov A."/>
            <person name="Grabovich M.Y."/>
        </authorList>
    </citation>
    <scope>NUCLEOTIDE SEQUENCE [LARGE SCALE GENOMIC DNA]</scope>
    <source>
        <strain evidence="3 4">AS</strain>
    </source>
</reference>
<protein>
    <recommendedName>
        <fullName evidence="2">LysM domain-containing protein</fullName>
    </recommendedName>
</protein>
<dbReference type="EMBL" id="CP072801">
    <property type="protein sequence ID" value="QTR45661.1"/>
    <property type="molecule type" value="Genomic_DNA"/>
</dbReference>
<keyword evidence="4" id="KW-1185">Reference proteome</keyword>
<dbReference type="InterPro" id="IPR018392">
    <property type="entry name" value="LysM"/>
</dbReference>
<keyword evidence="1" id="KW-0732">Signal</keyword>
<evidence type="ECO:0000259" key="2">
    <source>
        <dbReference type="PROSITE" id="PS51782"/>
    </source>
</evidence>
<gene>
    <name evidence="3" type="ORF">J9253_16885</name>
</gene>
<name>A0ABX7WRA0_9GAMM</name>
<dbReference type="RefSeq" id="WP_210222059.1">
    <property type="nucleotide sequence ID" value="NZ_CP072801.1"/>
</dbReference>
<feature type="signal peptide" evidence="1">
    <location>
        <begin position="1"/>
        <end position="23"/>
    </location>
</feature>
<dbReference type="PROSITE" id="PS51782">
    <property type="entry name" value="LYSM"/>
    <property type="match status" value="1"/>
</dbReference>